<dbReference type="Pfam" id="PF13193">
    <property type="entry name" value="AMP-binding_C"/>
    <property type="match status" value="1"/>
</dbReference>
<evidence type="ECO:0000259" key="4">
    <source>
        <dbReference type="PROSITE" id="PS50075"/>
    </source>
</evidence>
<evidence type="ECO:0000256" key="1">
    <source>
        <dbReference type="ARBA" id="ARBA00001957"/>
    </source>
</evidence>
<dbReference type="InterPro" id="IPR025110">
    <property type="entry name" value="AMP-bd_C"/>
</dbReference>
<keyword evidence="2" id="KW-0596">Phosphopantetheine</keyword>
<feature type="domain" description="Carrier" evidence="4">
    <location>
        <begin position="925"/>
        <end position="1000"/>
    </location>
</feature>
<accession>A0A9X4BVI2</accession>
<comment type="caution">
    <text evidence="5">The sequence shown here is derived from an EMBL/GenBank/DDBJ whole genome shotgun (WGS) entry which is preliminary data.</text>
</comment>
<evidence type="ECO:0000256" key="2">
    <source>
        <dbReference type="ARBA" id="ARBA00022450"/>
    </source>
</evidence>
<dbReference type="InterPro" id="IPR009081">
    <property type="entry name" value="PP-bd_ACP"/>
</dbReference>
<dbReference type="PROSITE" id="PS00455">
    <property type="entry name" value="AMP_BINDING"/>
    <property type="match status" value="1"/>
</dbReference>
<dbReference type="EMBL" id="JANWTP010000120">
    <property type="protein sequence ID" value="MDC8640401.1"/>
    <property type="molecule type" value="Genomic_DNA"/>
</dbReference>
<dbReference type="Pfam" id="PF00668">
    <property type="entry name" value="Condensation"/>
    <property type="match status" value="1"/>
</dbReference>
<protein>
    <submittedName>
        <fullName evidence="5">Amino acid adenylation domain-containing protein</fullName>
    </submittedName>
</protein>
<dbReference type="Gene3D" id="3.40.50.1820">
    <property type="entry name" value="alpha/beta hydrolase"/>
    <property type="match status" value="1"/>
</dbReference>
<evidence type="ECO:0000313" key="6">
    <source>
        <dbReference type="Proteomes" id="UP001140230"/>
    </source>
</evidence>
<dbReference type="PROSITE" id="PS00012">
    <property type="entry name" value="PHOSPHOPANTETHEINE"/>
    <property type="match status" value="1"/>
</dbReference>
<dbReference type="GO" id="GO:0005737">
    <property type="term" value="C:cytoplasm"/>
    <property type="evidence" value="ECO:0007669"/>
    <property type="project" value="TreeGrafter"/>
</dbReference>
<dbReference type="Gene3D" id="2.30.38.10">
    <property type="entry name" value="Luciferase, Domain 3"/>
    <property type="match status" value="1"/>
</dbReference>
<proteinExistence type="predicted"/>
<dbReference type="GO" id="GO:0043041">
    <property type="term" value="P:amino acid activation for nonribosomal peptide biosynthetic process"/>
    <property type="evidence" value="ECO:0007669"/>
    <property type="project" value="TreeGrafter"/>
</dbReference>
<dbReference type="SUPFAM" id="SSF52777">
    <property type="entry name" value="CoA-dependent acyltransferases"/>
    <property type="match status" value="2"/>
</dbReference>
<evidence type="ECO:0000256" key="3">
    <source>
        <dbReference type="ARBA" id="ARBA00022553"/>
    </source>
</evidence>
<dbReference type="GO" id="GO:0072330">
    <property type="term" value="P:monocarboxylic acid biosynthetic process"/>
    <property type="evidence" value="ECO:0007669"/>
    <property type="project" value="UniProtKB-ARBA"/>
</dbReference>
<dbReference type="InterPro" id="IPR020845">
    <property type="entry name" value="AMP-binding_CS"/>
</dbReference>
<dbReference type="GO" id="GO:0044550">
    <property type="term" value="P:secondary metabolite biosynthetic process"/>
    <property type="evidence" value="ECO:0007669"/>
    <property type="project" value="TreeGrafter"/>
</dbReference>
<dbReference type="InterPro" id="IPR006162">
    <property type="entry name" value="Ppantetheine_attach_site"/>
</dbReference>
<dbReference type="GO" id="GO:0003824">
    <property type="term" value="F:catalytic activity"/>
    <property type="evidence" value="ECO:0007669"/>
    <property type="project" value="InterPro"/>
</dbReference>
<dbReference type="Pfam" id="PF00550">
    <property type="entry name" value="PP-binding"/>
    <property type="match status" value="1"/>
</dbReference>
<dbReference type="Pfam" id="PF00501">
    <property type="entry name" value="AMP-binding"/>
    <property type="match status" value="1"/>
</dbReference>
<dbReference type="SUPFAM" id="SSF56801">
    <property type="entry name" value="Acetyl-CoA synthetase-like"/>
    <property type="match status" value="1"/>
</dbReference>
<dbReference type="Gene3D" id="3.30.559.30">
    <property type="entry name" value="Nonribosomal peptide synthetase, condensation domain"/>
    <property type="match status" value="1"/>
</dbReference>
<dbReference type="SUPFAM" id="SSF47336">
    <property type="entry name" value="ACP-like"/>
    <property type="match status" value="1"/>
</dbReference>
<dbReference type="AlphaFoldDB" id="A0A9X4BVI2"/>
<dbReference type="InterPro" id="IPR010071">
    <property type="entry name" value="AA_adenyl_dom"/>
</dbReference>
<dbReference type="CDD" id="cd05930">
    <property type="entry name" value="A_NRPS"/>
    <property type="match status" value="1"/>
</dbReference>
<dbReference type="PANTHER" id="PTHR45527:SF1">
    <property type="entry name" value="FATTY ACID SYNTHASE"/>
    <property type="match status" value="1"/>
</dbReference>
<dbReference type="FunFam" id="1.10.1200.10:FF:000016">
    <property type="entry name" value="Non-ribosomal peptide synthase"/>
    <property type="match status" value="1"/>
</dbReference>
<dbReference type="Gene3D" id="3.30.559.10">
    <property type="entry name" value="Chloramphenicol acetyltransferase-like domain"/>
    <property type="match status" value="1"/>
</dbReference>
<reference evidence="5" key="2">
    <citation type="submission" date="2022-08" db="EMBL/GenBank/DDBJ databases">
        <authorList>
            <person name="Iruegas-Bocardo F."/>
            <person name="Weisberg A.J."/>
            <person name="Riutta E.R."/>
            <person name="Kilday K."/>
            <person name="Bonkowski J.C."/>
            <person name="Creswell T."/>
            <person name="Daughtrey M.L."/>
            <person name="Rane K."/>
            <person name="Grunwald N.J."/>
            <person name="Chang J.H."/>
            <person name="Putnam M.L."/>
        </authorList>
    </citation>
    <scope>NUCLEOTIDE SEQUENCE</scope>
    <source>
        <strain evidence="5">22-338</strain>
    </source>
</reference>
<gene>
    <name evidence="5" type="ORF">NY667_22010</name>
</gene>
<dbReference type="RefSeq" id="WP_273664670.1">
    <property type="nucleotide sequence ID" value="NZ_CP168178.1"/>
</dbReference>
<dbReference type="GO" id="GO:0031177">
    <property type="term" value="F:phosphopantetheine binding"/>
    <property type="evidence" value="ECO:0007669"/>
    <property type="project" value="TreeGrafter"/>
</dbReference>
<dbReference type="Gene3D" id="3.40.50.980">
    <property type="match status" value="2"/>
</dbReference>
<dbReference type="PANTHER" id="PTHR45527">
    <property type="entry name" value="NONRIBOSOMAL PEPTIDE SYNTHETASE"/>
    <property type="match status" value="1"/>
</dbReference>
<reference evidence="5" key="1">
    <citation type="journal article" date="2022" name="Phytopathology">
        <title>Whole genome sequencing-based tracing of a 2022 introduction and outbreak of Xanthomonas hortorum pv. pelargonii.</title>
        <authorList>
            <person name="Iruegas Bocardo F."/>
            <person name="Weisberg A.J."/>
            <person name="Riutta E.R."/>
            <person name="Kilday K.B."/>
            <person name="Bonkowski J.C."/>
            <person name="Creswell T.C."/>
            <person name="Daughtrey M."/>
            <person name="Rane K.K."/>
            <person name="Grunwald N.J."/>
            <person name="Chang J.H."/>
            <person name="Putnam M."/>
        </authorList>
    </citation>
    <scope>NUCLEOTIDE SEQUENCE</scope>
    <source>
        <strain evidence="5">22-338</strain>
    </source>
</reference>
<name>A0A9X4BVI2_9XANT</name>
<sequence>MTHPLSSQQRRTLRCQFGSDATFFVAQCSAQISGAIEDTALAAALCTLVERHEILRAELDELADDAGHHDAGEGDAQATARPIDIGVGSRLRARRSNTPDGARLELSLPAVAADRATLHNLVAELNALLGDGGAALPESVPYALVVQWQQDLLREPEAQVGVAFWRTRLANPPAIPRLLLERADSDARFAPSRLSLPVDAALATAAAALARRLGVSVQAVLVATWKTLLARMTGAPEVLLGIVSAGRADESLQQVIGPLARTLPLRLPFHAAIPLRSAIEETDRYLFDADAWQDCFVGGDNAIGPDDAQLPAFVFEMLETDAHAAASPLRIVDDYVCSQTFRLRLGWRTLAIDLDFDSARLSPAQARRIATAFVELLQRVCVEPDVAGGTVAIAGVEETRNLLQSVCLGPALEGDAPPPVHVAFATIAQRFPQRIAIAAVDGAVSFAQLERASRRVAQDLLDHGIGAEQVVAILAEDAVNTIVAVLGILRAGAVLLPLDRLAPPQRLETIVARARPAAFIATTPASRGALQPLAAATAAPLLDCDGGAPAQRELPPVAIHPQQAAYVLYTSGSTGEPKGIAVPHAALANHMAWIVDALRIGPQDRVLQRTPLSFDASIWEVFAPLITGACLVQCAPDANFDVDGLLQTIVRNEVTVMQTVPSLLQALLSAGFAGAVSLRTLCCGGDVLPARLRQEAAQVLDAEFVNLYGPTETCIDASWWSGDAPHGGSIPIGKPIAGGEMFIVESGLPAPIGVGGEIRIGGAGLARGYLHQPAATAVVFSPHPWSALAGAQLYRTGDFGFWDEEGAAHFLGRQDDQVKLRGVRVQLEEIRSALLQHPAVGECQVMLSRDDGQAHQALLAFVELRADQDATHDFSAEWQRHLRARLADTVVPTSFVVLAQMPRTASGKPDRSALASLQVTPRRSAPATATEQTVAVIWKELLEVEEVDAEQNFFALGGHSLLLTKLVARVAEELQVQVPLRGLFDAPTLSGFSAMIDALKAQPQAHDRPESEPESSRS</sequence>
<dbReference type="InterPro" id="IPR045851">
    <property type="entry name" value="AMP-bd_C_sf"/>
</dbReference>
<dbReference type="InterPro" id="IPR000873">
    <property type="entry name" value="AMP-dep_synth/lig_dom"/>
</dbReference>
<dbReference type="Proteomes" id="UP001140230">
    <property type="component" value="Unassembled WGS sequence"/>
</dbReference>
<dbReference type="InterPro" id="IPR036736">
    <property type="entry name" value="ACP-like_sf"/>
</dbReference>
<keyword evidence="3" id="KW-0597">Phosphoprotein</keyword>
<dbReference type="Gene3D" id="3.30.300.30">
    <property type="match status" value="1"/>
</dbReference>
<dbReference type="NCBIfam" id="TIGR01733">
    <property type="entry name" value="AA-adenyl-dom"/>
    <property type="match status" value="1"/>
</dbReference>
<evidence type="ECO:0000313" key="5">
    <source>
        <dbReference type="EMBL" id="MDC8640401.1"/>
    </source>
</evidence>
<comment type="cofactor">
    <cofactor evidence="1">
        <name>pantetheine 4'-phosphate</name>
        <dbReference type="ChEBI" id="CHEBI:47942"/>
    </cofactor>
</comment>
<organism evidence="5 6">
    <name type="scientific">Xanthomonas hortorum pv. hederae</name>
    <dbReference type="NCBI Taxonomy" id="453603"/>
    <lineage>
        <taxon>Bacteria</taxon>
        <taxon>Pseudomonadati</taxon>
        <taxon>Pseudomonadota</taxon>
        <taxon>Gammaproteobacteria</taxon>
        <taxon>Lysobacterales</taxon>
        <taxon>Lysobacteraceae</taxon>
        <taxon>Xanthomonas</taxon>
    </lineage>
</organism>
<dbReference type="InterPro" id="IPR001242">
    <property type="entry name" value="Condensation_dom"/>
</dbReference>
<dbReference type="InterPro" id="IPR023213">
    <property type="entry name" value="CAT-like_dom_sf"/>
</dbReference>
<dbReference type="PROSITE" id="PS50075">
    <property type="entry name" value="CARRIER"/>
    <property type="match status" value="1"/>
</dbReference>
<dbReference type="InterPro" id="IPR029058">
    <property type="entry name" value="AB_hydrolase_fold"/>
</dbReference>